<name>A0A377J246_9HELI</name>
<feature type="transmembrane region" description="Helical" evidence="19">
    <location>
        <begin position="438"/>
        <end position="468"/>
    </location>
</feature>
<dbReference type="EC" id="7.2.2.9" evidence="16"/>
<evidence type="ECO:0000256" key="14">
    <source>
        <dbReference type="ARBA" id="ARBA00023136"/>
    </source>
</evidence>
<gene>
    <name evidence="22" type="primary">pacS</name>
    <name evidence="22" type="ORF">NCTC12410_00186</name>
</gene>
<evidence type="ECO:0000256" key="1">
    <source>
        <dbReference type="ARBA" id="ARBA00004127"/>
    </source>
</evidence>
<dbReference type="SFLD" id="SFLDF00027">
    <property type="entry name" value="p-type_atpase"/>
    <property type="match status" value="1"/>
</dbReference>
<dbReference type="PROSITE" id="PS50846">
    <property type="entry name" value="HMA_2"/>
    <property type="match status" value="1"/>
</dbReference>
<dbReference type="EMBL" id="UGHV01000001">
    <property type="protein sequence ID" value="STO96375.1"/>
    <property type="molecule type" value="Genomic_DNA"/>
</dbReference>
<dbReference type="InterPro" id="IPR059000">
    <property type="entry name" value="ATPase_P-type_domA"/>
</dbReference>
<feature type="transmembrane region" description="Helical" evidence="19">
    <location>
        <begin position="410"/>
        <end position="432"/>
    </location>
</feature>
<evidence type="ECO:0000256" key="15">
    <source>
        <dbReference type="ARBA" id="ARBA00037143"/>
    </source>
</evidence>
<dbReference type="Pfam" id="PF00122">
    <property type="entry name" value="E1-E2_ATPase"/>
    <property type="match status" value="1"/>
</dbReference>
<feature type="transmembrane region" description="Helical" evidence="19">
    <location>
        <begin position="748"/>
        <end position="768"/>
    </location>
</feature>
<keyword evidence="8 19" id="KW-0479">Metal-binding</keyword>
<dbReference type="SUPFAM" id="SSF55008">
    <property type="entry name" value="HMA, heavy metal-associated domain"/>
    <property type="match status" value="1"/>
</dbReference>
<feature type="transmembrane region" description="Helical" evidence="19">
    <location>
        <begin position="235"/>
        <end position="252"/>
    </location>
</feature>
<comment type="similarity">
    <text evidence="3 19">Belongs to the cation transport ATPase (P-type) (TC 3.A.3) family. Type IB subfamily.</text>
</comment>
<dbReference type="PANTHER" id="PTHR43520">
    <property type="entry name" value="ATP7, ISOFORM B"/>
    <property type="match status" value="1"/>
</dbReference>
<dbReference type="Gene3D" id="3.40.1110.10">
    <property type="entry name" value="Calcium-transporting ATPase, cytoplasmic domain N"/>
    <property type="match status" value="1"/>
</dbReference>
<dbReference type="GO" id="GO:0005507">
    <property type="term" value="F:copper ion binding"/>
    <property type="evidence" value="ECO:0007669"/>
    <property type="project" value="TreeGrafter"/>
</dbReference>
<dbReference type="PROSITE" id="PS00154">
    <property type="entry name" value="ATPASE_E1_E2"/>
    <property type="match status" value="1"/>
</dbReference>
<dbReference type="SUPFAM" id="SSF81665">
    <property type="entry name" value="Calcium ATPase, transmembrane domain M"/>
    <property type="match status" value="1"/>
</dbReference>
<accession>A0A377J246</accession>
<evidence type="ECO:0000256" key="6">
    <source>
        <dbReference type="ARBA" id="ARBA00022553"/>
    </source>
</evidence>
<evidence type="ECO:0000256" key="16">
    <source>
        <dbReference type="ARBA" id="ARBA00038904"/>
    </source>
</evidence>
<evidence type="ECO:0000256" key="2">
    <source>
        <dbReference type="ARBA" id="ARBA00004236"/>
    </source>
</evidence>
<feature type="domain" description="HMA" evidence="21">
    <location>
        <begin position="2"/>
        <end position="67"/>
    </location>
</feature>
<dbReference type="Pfam" id="PF00403">
    <property type="entry name" value="HMA"/>
    <property type="match status" value="1"/>
</dbReference>
<dbReference type="PANTHER" id="PTHR43520:SF8">
    <property type="entry name" value="P-TYPE CU(+) TRANSPORTER"/>
    <property type="match status" value="1"/>
</dbReference>
<keyword evidence="10 19" id="KW-0067">ATP-binding</keyword>
<dbReference type="InterPro" id="IPR017969">
    <property type="entry name" value="Heavy-metal-associated_CS"/>
</dbReference>
<evidence type="ECO:0000256" key="9">
    <source>
        <dbReference type="ARBA" id="ARBA00022741"/>
    </source>
</evidence>
<dbReference type="SFLD" id="SFLDS00003">
    <property type="entry name" value="Haloacid_Dehalogenase"/>
    <property type="match status" value="1"/>
</dbReference>
<dbReference type="NCBIfam" id="TIGR01494">
    <property type="entry name" value="ATPase_P-type"/>
    <property type="match status" value="1"/>
</dbReference>
<evidence type="ECO:0000313" key="23">
    <source>
        <dbReference type="Proteomes" id="UP000254841"/>
    </source>
</evidence>
<keyword evidence="22" id="KW-0378">Hydrolase</keyword>
<dbReference type="CDD" id="cd00371">
    <property type="entry name" value="HMA"/>
    <property type="match status" value="1"/>
</dbReference>
<evidence type="ECO:0000256" key="11">
    <source>
        <dbReference type="ARBA" id="ARBA00022967"/>
    </source>
</evidence>
<evidence type="ECO:0000256" key="12">
    <source>
        <dbReference type="ARBA" id="ARBA00022989"/>
    </source>
</evidence>
<evidence type="ECO:0000256" key="8">
    <source>
        <dbReference type="ARBA" id="ARBA00022723"/>
    </source>
</evidence>
<evidence type="ECO:0000256" key="20">
    <source>
        <dbReference type="SAM" id="MobiDB-lite"/>
    </source>
</evidence>
<comment type="function">
    <text evidence="15">Probably involved in copper export.</text>
</comment>
<dbReference type="GO" id="GO:0012505">
    <property type="term" value="C:endomembrane system"/>
    <property type="evidence" value="ECO:0007669"/>
    <property type="project" value="UniProtKB-SubCell"/>
</dbReference>
<dbReference type="GO" id="GO:0043682">
    <property type="term" value="F:P-type divalent copper transporter activity"/>
    <property type="evidence" value="ECO:0007669"/>
    <property type="project" value="UniProtKB-EC"/>
</dbReference>
<keyword evidence="13" id="KW-0406">Ion transport</keyword>
<dbReference type="GO" id="GO:0055070">
    <property type="term" value="P:copper ion homeostasis"/>
    <property type="evidence" value="ECO:0007669"/>
    <property type="project" value="TreeGrafter"/>
</dbReference>
<sequence length="802" mass="86459">MQKIVITINGMSCASCANSIIKTLKAKQLLNDIHINLITKTATLTLDESHSLEAIFSAIKKLGYEPKSSPSSPFIPVSNAAKPLATSPLTPYKPSISPPAQGRPSQSSQSFHTRDKVDSSPAIIPQPTQENVSKTSTNPSQRIFLTPKIQELMHLATNFIHKKRVLLSGLIALAILYLSMSPMVFDTALIAPFNDMRVNFFAQLFLALSGMHLGREYYFKGFRALFAKAPTMDSLIALSTSASLVYSVYNALLGHTHWYFESICVIVFFVLFGKGLEQNAKDTTAAVIRTLLLRNLSQVIRLESSSKTSIPPQAIRIGDRLQILPAQTIPADGIITQGSCALDESMLSGEVLPVEKSVGQRVYAGSINTNRAFIIQATSTSEQSTLSALSALVQEALVSKPALARLADIIASYFVPAVIAIAFGAFLLWWAIMGVDFGFGVCIAVLVISCPCALGLATPMAVMIGTALANKQGVFIRQAQSFENLGRVSDVVFDKTGTLTNAALEVVEISSISELDQAEILAISAGVEQGSEHIIAKAILQEAKKQGISPRDCGEFRAFAGYGIEARDTQGITYVLGAKELLQGAVDSSLDKECAYIQVFLGQRVDSSYKILGSITLQDTLKSGAQEMIEALKAKGITPHILSGDSAANTAHIARKLGITHYKAHAKPADKLAYIKALQDKGRVVLMAGDGVNDIGALAAADVSLSFAHASDVSKNTADIIIYHNDISRVLYVMRLSHKVMQNIKENLAFAFVYNCLCIPIACGVLYYPAQILLNPMLAAFAMSASSVCVVLNSQRLWRFRA</sequence>
<dbReference type="Gene3D" id="2.70.150.10">
    <property type="entry name" value="Calcium-transporting ATPase, cytoplasmic transduction domain A"/>
    <property type="match status" value="1"/>
</dbReference>
<keyword evidence="9 19" id="KW-0547">Nucleotide-binding</keyword>
<keyword evidence="4" id="KW-0813">Transport</keyword>
<dbReference type="SFLD" id="SFLDG00002">
    <property type="entry name" value="C1.7:_P-type_atpase_like"/>
    <property type="match status" value="1"/>
</dbReference>
<keyword evidence="6" id="KW-0597">Phosphoprotein</keyword>
<keyword evidence="5 19" id="KW-1003">Cell membrane</keyword>
<dbReference type="Proteomes" id="UP000254841">
    <property type="component" value="Unassembled WGS sequence"/>
</dbReference>
<evidence type="ECO:0000256" key="10">
    <source>
        <dbReference type="ARBA" id="ARBA00022840"/>
    </source>
</evidence>
<protein>
    <recommendedName>
        <fullName evidence="17">Copper-transporting ATPase</fullName>
        <ecNumber evidence="16">7.2.2.9</ecNumber>
    </recommendedName>
</protein>
<dbReference type="InterPro" id="IPR006121">
    <property type="entry name" value="HMA_dom"/>
</dbReference>
<reference evidence="22 23" key="1">
    <citation type="submission" date="2018-06" db="EMBL/GenBank/DDBJ databases">
        <authorList>
            <consortium name="Pathogen Informatics"/>
            <person name="Doyle S."/>
        </authorList>
    </citation>
    <scope>NUCLEOTIDE SEQUENCE [LARGE SCALE GENOMIC DNA]</scope>
    <source>
        <strain evidence="22 23">NCTC12410</strain>
    </source>
</reference>
<evidence type="ECO:0000313" key="22">
    <source>
        <dbReference type="EMBL" id="STO96375.1"/>
    </source>
</evidence>
<dbReference type="Pfam" id="PF00702">
    <property type="entry name" value="Hydrolase"/>
    <property type="match status" value="1"/>
</dbReference>
<evidence type="ECO:0000256" key="17">
    <source>
        <dbReference type="ARBA" id="ARBA00040690"/>
    </source>
</evidence>
<feature type="region of interest" description="Disordered" evidence="20">
    <location>
        <begin position="91"/>
        <end position="138"/>
    </location>
</feature>
<comment type="catalytic activity">
    <reaction evidence="18">
        <text>Cu(2+)(in) + ATP + H2O = Cu(2+)(out) + ADP + phosphate + H(+)</text>
        <dbReference type="Rhea" id="RHEA:10376"/>
        <dbReference type="ChEBI" id="CHEBI:15377"/>
        <dbReference type="ChEBI" id="CHEBI:15378"/>
        <dbReference type="ChEBI" id="CHEBI:29036"/>
        <dbReference type="ChEBI" id="CHEBI:30616"/>
        <dbReference type="ChEBI" id="CHEBI:43474"/>
        <dbReference type="ChEBI" id="CHEBI:456216"/>
        <dbReference type="EC" id="7.2.2.9"/>
    </reaction>
</comment>
<dbReference type="Gene3D" id="3.40.50.1000">
    <property type="entry name" value="HAD superfamily/HAD-like"/>
    <property type="match status" value="1"/>
</dbReference>
<dbReference type="InterPro" id="IPR027256">
    <property type="entry name" value="P-typ_ATPase_IB"/>
</dbReference>
<evidence type="ECO:0000256" key="13">
    <source>
        <dbReference type="ARBA" id="ARBA00023065"/>
    </source>
</evidence>
<dbReference type="InterPro" id="IPR036163">
    <property type="entry name" value="HMA_dom_sf"/>
</dbReference>
<dbReference type="SUPFAM" id="SSF56784">
    <property type="entry name" value="HAD-like"/>
    <property type="match status" value="1"/>
</dbReference>
<dbReference type="Gene3D" id="3.30.70.100">
    <property type="match status" value="1"/>
</dbReference>
<dbReference type="PROSITE" id="PS01047">
    <property type="entry name" value="HMA_1"/>
    <property type="match status" value="1"/>
</dbReference>
<dbReference type="InterPro" id="IPR023299">
    <property type="entry name" value="ATPase_P-typ_cyto_dom_N"/>
</dbReference>
<dbReference type="InterPro" id="IPR044492">
    <property type="entry name" value="P_typ_ATPase_HD_dom"/>
</dbReference>
<dbReference type="AlphaFoldDB" id="A0A377J246"/>
<dbReference type="GO" id="GO:0005886">
    <property type="term" value="C:plasma membrane"/>
    <property type="evidence" value="ECO:0007669"/>
    <property type="project" value="UniProtKB-SubCell"/>
</dbReference>
<comment type="subcellular location">
    <subcellularLocation>
        <location evidence="2 19">Cell membrane</location>
    </subcellularLocation>
    <subcellularLocation>
        <location evidence="1">Endomembrane system</location>
        <topology evidence="1">Multi-pass membrane protein</topology>
    </subcellularLocation>
</comment>
<feature type="transmembrane region" description="Helical" evidence="19">
    <location>
        <begin position="165"/>
        <end position="185"/>
    </location>
</feature>
<dbReference type="InterPro" id="IPR001757">
    <property type="entry name" value="P_typ_ATPase"/>
</dbReference>
<dbReference type="InterPro" id="IPR008250">
    <property type="entry name" value="ATPase_P-typ_transduc_dom_A_sf"/>
</dbReference>
<dbReference type="InterPro" id="IPR036412">
    <property type="entry name" value="HAD-like_sf"/>
</dbReference>
<feature type="compositionally biased region" description="Polar residues" evidence="20">
    <location>
        <begin position="126"/>
        <end position="138"/>
    </location>
</feature>
<feature type="transmembrane region" description="Helical" evidence="19">
    <location>
        <begin position="774"/>
        <end position="792"/>
    </location>
</feature>
<evidence type="ECO:0000256" key="18">
    <source>
        <dbReference type="ARBA" id="ARBA00047424"/>
    </source>
</evidence>
<feature type="transmembrane region" description="Helical" evidence="19">
    <location>
        <begin position="197"/>
        <end position="214"/>
    </location>
</feature>
<evidence type="ECO:0000256" key="7">
    <source>
        <dbReference type="ARBA" id="ARBA00022692"/>
    </source>
</evidence>
<dbReference type="GO" id="GO:0016887">
    <property type="term" value="F:ATP hydrolysis activity"/>
    <property type="evidence" value="ECO:0007669"/>
    <property type="project" value="InterPro"/>
</dbReference>
<dbReference type="InterPro" id="IPR018303">
    <property type="entry name" value="ATPase_P-typ_P_site"/>
</dbReference>
<dbReference type="GO" id="GO:0005524">
    <property type="term" value="F:ATP binding"/>
    <property type="evidence" value="ECO:0007669"/>
    <property type="project" value="UniProtKB-UniRule"/>
</dbReference>
<feature type="transmembrane region" description="Helical" evidence="19">
    <location>
        <begin position="258"/>
        <end position="276"/>
    </location>
</feature>
<dbReference type="PRINTS" id="PR00119">
    <property type="entry name" value="CATATPASE"/>
</dbReference>
<organism evidence="22 23">
    <name type="scientific">Helicobacter canis</name>
    <dbReference type="NCBI Taxonomy" id="29419"/>
    <lineage>
        <taxon>Bacteria</taxon>
        <taxon>Pseudomonadati</taxon>
        <taxon>Campylobacterota</taxon>
        <taxon>Epsilonproteobacteria</taxon>
        <taxon>Campylobacterales</taxon>
        <taxon>Helicobacteraceae</taxon>
        <taxon>Helicobacter</taxon>
    </lineage>
</organism>
<evidence type="ECO:0000256" key="4">
    <source>
        <dbReference type="ARBA" id="ARBA00022448"/>
    </source>
</evidence>
<evidence type="ECO:0000256" key="3">
    <source>
        <dbReference type="ARBA" id="ARBA00006024"/>
    </source>
</evidence>
<keyword evidence="11" id="KW-1278">Translocase</keyword>
<evidence type="ECO:0000256" key="19">
    <source>
        <dbReference type="RuleBase" id="RU362081"/>
    </source>
</evidence>
<keyword evidence="7 19" id="KW-0812">Transmembrane</keyword>
<dbReference type="SUPFAM" id="SSF81653">
    <property type="entry name" value="Calcium ATPase, transduction domain A"/>
    <property type="match status" value="1"/>
</dbReference>
<keyword evidence="14 19" id="KW-0472">Membrane</keyword>
<keyword evidence="12 19" id="KW-1133">Transmembrane helix</keyword>
<evidence type="ECO:0000256" key="5">
    <source>
        <dbReference type="ARBA" id="ARBA00022475"/>
    </source>
</evidence>
<dbReference type="InterPro" id="IPR023214">
    <property type="entry name" value="HAD_sf"/>
</dbReference>
<dbReference type="NCBIfam" id="TIGR01525">
    <property type="entry name" value="ATPase-IB_hvy"/>
    <property type="match status" value="1"/>
</dbReference>
<proteinExistence type="inferred from homology"/>
<dbReference type="InterPro" id="IPR023298">
    <property type="entry name" value="ATPase_P-typ_TM_dom_sf"/>
</dbReference>
<evidence type="ECO:0000259" key="21">
    <source>
        <dbReference type="PROSITE" id="PS50846"/>
    </source>
</evidence>
<dbReference type="NCBIfam" id="TIGR01511">
    <property type="entry name" value="ATPase-IB1_Cu"/>
    <property type="match status" value="1"/>
</dbReference>